<dbReference type="Pfam" id="PF00073">
    <property type="entry name" value="Rhv"/>
    <property type="match status" value="1"/>
</dbReference>
<dbReference type="PROSITE" id="PS51874">
    <property type="entry name" value="PCV_3C_PRO"/>
    <property type="match status" value="1"/>
</dbReference>
<evidence type="ECO:0000256" key="1">
    <source>
        <dbReference type="ARBA" id="ARBA00004328"/>
    </source>
</evidence>
<evidence type="ECO:0000259" key="18">
    <source>
        <dbReference type="PROSITE" id="PS51218"/>
    </source>
</evidence>
<keyword evidence="11" id="KW-0347">Helicase</keyword>
<feature type="domain" description="Peptidase C3" evidence="19">
    <location>
        <begin position="2643"/>
        <end position="2859"/>
    </location>
</feature>
<evidence type="ECO:0000256" key="6">
    <source>
        <dbReference type="ARBA" id="ARBA00022679"/>
    </source>
</evidence>
<evidence type="ECO:0000256" key="3">
    <source>
        <dbReference type="ARBA" id="ARBA00022484"/>
    </source>
</evidence>
<dbReference type="InterPro" id="IPR024387">
    <property type="entry name" value="Pept_C3G_Picornavir"/>
</dbReference>
<dbReference type="InterPro" id="IPR043502">
    <property type="entry name" value="DNA/RNA_pol_sf"/>
</dbReference>
<dbReference type="EMBL" id="BK062997">
    <property type="protein sequence ID" value="DBA13323.1"/>
    <property type="molecule type" value="Genomic_RNA"/>
</dbReference>
<dbReference type="PROSITE" id="PS51218">
    <property type="entry name" value="SF3_HELICASE_2"/>
    <property type="match status" value="1"/>
</dbReference>
<keyword evidence="5" id="KW-0645">Protease</keyword>
<evidence type="ECO:0000256" key="10">
    <source>
        <dbReference type="ARBA" id="ARBA00022801"/>
    </source>
</evidence>
<dbReference type="Pfam" id="PF00910">
    <property type="entry name" value="RNA_helicase"/>
    <property type="match status" value="1"/>
</dbReference>
<evidence type="ECO:0000256" key="5">
    <source>
        <dbReference type="ARBA" id="ARBA00022670"/>
    </source>
</evidence>
<dbReference type="SUPFAM" id="SSF50494">
    <property type="entry name" value="Trypsin-like serine proteases"/>
    <property type="match status" value="1"/>
</dbReference>
<keyword evidence="3" id="KW-0696">RNA-directed RNA polymerase</keyword>
<dbReference type="Pfam" id="PF12381">
    <property type="entry name" value="Peptidase_C3G"/>
    <property type="match status" value="1"/>
</dbReference>
<comment type="subcellular location">
    <subcellularLocation>
        <location evidence="1">Virion</location>
    </subcellularLocation>
</comment>
<evidence type="ECO:0000259" key="17">
    <source>
        <dbReference type="PROSITE" id="PS50507"/>
    </source>
</evidence>
<keyword evidence="4" id="KW-0167">Capsid protein</keyword>
<keyword evidence="14" id="KW-0946">Virion</keyword>
<dbReference type="GO" id="GO:0019028">
    <property type="term" value="C:viral capsid"/>
    <property type="evidence" value="ECO:0007669"/>
    <property type="project" value="UniProtKB-KW"/>
</dbReference>
<dbReference type="InterPro" id="IPR024379">
    <property type="entry name" value="Waikavirus_capsid-1"/>
</dbReference>
<dbReference type="Gene3D" id="2.60.120.20">
    <property type="match status" value="3"/>
</dbReference>
<dbReference type="GO" id="GO:0005198">
    <property type="term" value="F:structural molecule activity"/>
    <property type="evidence" value="ECO:0007669"/>
    <property type="project" value="InterPro"/>
</dbReference>
<dbReference type="SUPFAM" id="SSF56672">
    <property type="entry name" value="DNA/RNA polymerases"/>
    <property type="match status" value="1"/>
</dbReference>
<dbReference type="InterPro" id="IPR033703">
    <property type="entry name" value="Rhv-like"/>
</dbReference>
<evidence type="ECO:0000256" key="4">
    <source>
        <dbReference type="ARBA" id="ARBA00022561"/>
    </source>
</evidence>
<dbReference type="GO" id="GO:0003724">
    <property type="term" value="F:RNA helicase activity"/>
    <property type="evidence" value="ECO:0007669"/>
    <property type="project" value="InterPro"/>
</dbReference>
<dbReference type="Pfam" id="PF00680">
    <property type="entry name" value="RdRP_1"/>
    <property type="match status" value="1"/>
</dbReference>
<protein>
    <recommendedName>
        <fullName evidence="2">Genome polyprotein</fullName>
    </recommendedName>
</protein>
<dbReference type="Gene3D" id="3.30.70.270">
    <property type="match status" value="1"/>
</dbReference>
<name>A0AA48PAW8_9SECO</name>
<sequence>MESNNNNNSNTHVESLDNPNAFRPYSFVLEHTRFELGSYSNNVSRICNHRRLSVDNILSSCKSCIFLSHVYRLLVKYKNRLDRKTLCKLGFIDFEAFRLEFNKFLVSHAESSAYSVTSCKHVRPFPSLSGASASSECTELCQHFCDNAQHLFECSSACSQIRRNLFSGCGPVGKWYTTCQACFATCEFASSASLTPVLIFLHSLKVFKEGESLTATLRCGGGYVRLNTDTFNVLCDVLGYNLPRLGQMSCDFNVDVSSWMPNPIAPSEHPSVLYHHCCRYANVEVGVTSCHHTFTLYGTGGFSLELTETMHRFLMLLSSCSGYIEDGVGTIGLCNFGGMRGVIARCNYLFGEYHRDFFSGPHCALSDVPDPVLLGIVPREHVENSQNVHYCRAEMESADDSDFDEDEFNRAVELANLPELETVDTTEADAIDNFLSSGGDIVEFSYEGLVVGRGLGLKQRIGGLLKGVANCIKKLHLVWDYPLDKIVDATEATGNWLEENKSYVSDSVWACQQCVEVQKDISKLAKDQTEALAVLRKGLEKLSKAVDSVVNAQNENGSTLKSGLLEFMDRIEATTKALGDELSKLDKRIDDMQSKPTVGEGSRRDELRIAELERSMALLKKLYVLMSKSNDGMRLPLNVGGNSSSPVGEQEAIPRNFTKHEQREAFDRMLSDPKVEILPNHTVMDFLPRRSNLSKQMERKGTTFEGDEMISNVSIEDTVIATRGRDSQHDAMTASHLIGTIPWKVSDGENNVISSIPFPSTLFKMNPRLRRLAENFQYYTCKGFEFELSLTSVAMQGGTLLVAWDNVDSATRQNADTFIQLSGLPHVIIHASSNSLTRLYVDSPSLQAQMCSLGSEYSMNNLGSLKVACGNVLNAPTDSSQTVQINVWVRFVEPIFSLYGKSALSADRQLDVSALETKAFGEVSCVVARGKWTTTSSTNLMSLVVHPCACHVENQLVYQTPLSVIANAFARWRGSLRYRFTFGASAFVKGRLMIAAVPVQFRQSNMSLDDMLTYPNEVFSLSGTNLVAEVVVPYHSIGVNSFVNRDAIYDVASYDSMLVTTRLHVVVLDPLVLNANASNSISYFVDVRPGTDFVLSGLCGVKAEYIDRTIPQASFPAGLTGSTLIGKGFSEMCNVRSLLRKFSLDDARRNTIGFAVSPSWRSNAPCVTMLNWISQLFTQWRGDLQYTLRAHSFNKLQGAFVRVWYDPNGSVEGESEIEYLSDVEPSSGAAVDYWDPSKGELVFTVPYCARTEKLILPKARYAPTSADWIQCYNGVVYVDFEGSGSINLELSIAGVGAFEMFDRGVAPKSGKVTSGFTALSYSKDLLDITDPQIFDRKRLSGPTSKAIVTPVVKKPIPAIATAARSRPRHLGHIDDINMKDLIKGDTCDYDGELATWDGYEWTAQAGTQGCFGFSNLKKQADLLSESNTCEKIVDLVENAHKLMGAGMAEGLESKVPDIVETLSKLSKIIGRFDRGSGQMESSLHKFSSMREKIVCLLKPFIKSSIPGVATSAWQEEKYTWAAIISMVGITLFAISAKTVKSWKKKCAIFLMIVWAPFLLDKVWMLGKWITKKMCSLWSRKQNEETCRYSLQGGASETLKEAFSGMSSWLSANWTQYIKSVFSLFGVITSLVVWGKIPSAKKVSSFAEKLKGIGDNGRSFTGIIGGFKSIFSACDSISEKLALWVISMAGKSSLNSDSQLQQMVDFNIASWVKETKELSLLENKFIGFGSGEHLEKVRRLYDNAIKIDSAILNGCKMDVALSLIVKDCREKCVALRNDTYSFKGMKQPRIDPIHYCMIGRPGVGKSAISHLLINDILNARNEPLVDRIYTRCCADAYWSNYHQEPVVLYDDLGAIKSSLRLSDFAEIMGLKTNDPFTVPMAIAEEKGKHCTSKYIFSCTNVMYLDDTGDVVTKEAYYRRRNIMVDVERDPEVPMDPDEPTAGLMFTVLTNDGQPKQTWEESFLRNIDTEDWYFERVSYAVFLDFCIKYTNAYMDSQEKLLRSLKGGNKSGSSSNVDSDEEEAFHYTAEMDNTITVTLRDLIAEFDSLKFTGKELYHGINRGRVPRPKFLNTARKMTLDSCMDAFCDCRRTGEMCNYWMTDFNEMWSSTKGKQRNTEGFYINEVICHPKIGVSCFDTTFKLAKGKTLQTCLGDFQGSDIMFFLMSYVHWDPLLSGRNLCPRLVLLNKEIPTTFDEDDIDCDDLLPNTQFVSRSGVLTYTWPGVSFFFPGIIEKYGALVIPCGENFVHFVPKDDILCSRPDACFADFLKGYGHNITCADVFGCDSNTLLTNSILSSKPITLNDDLSLSEETIRFFGKARTLLPSDFEFCSFLLKAFVSFRKGVAQATSIRKSHKVDMERVSEDLERYTCEVESGLSKPMKIGLAIAGGLAGVAGFGAALYFIVKGIGKMFGGTKGEDNDNNGIDVITLAKESGPYDDEMVTKSAKKRKVSIKKKGLGVLKRESNPYEDEVGHKTQRKIVTRKAKIKEIARLKAQISLLEKQDGFKLTYSDDTHALSNSVVMRRWGGKKRFTNILAQMMKASPNSDEIINEVSPGWIANLNLVPMGNSEKQVDSTFTRQLIQGAYNVKHQNLGINLRDDSVIVKESTSLALFKLVKDLNVSQKDVVEGLSSGMQAMVLKQARVGAYGMEKDVNAVNLIQTHCSKMSCVIYNATLKTQCNVLRLLGTFVVCPAHYLEMLIEDHELYFICPGKIARITYSPNRATLVSQYQDLIVWDLGKNVPPSPDFTKHIATTKDWDSFRSGQGALTLTKYGGGNMMQVVHYLEEIEVCAADVTAPTAVYSMLDGEHTIVNGLRYRVGSAPGFCGAAIVRSDPKMVRKIVGLHVAGYEAASVGYAEKLVLEPLMLAMSRLMLDKGSKLDASKVDEHGIPLSVKHCDLPGLGNLGVMGTVGKEYIARIPTKTSIVPSLIHGLIGPIRTEPAILSTHDRRLGPLKGEWNPVFDGVTKYGTNTKPFPLSLILSVQEHLIGSFSKRDNSLKSRSVNNLDVGINGIDLSDYWNPIQMKTSPGFPYVLERPSGATGKKYLFEEVECYASGRSRFIIKDAKLQQNFDETLRGLKEGKIPSVITLECPKDERRKLSKIYDKPATRTFTILPCEINILFRMYFGDFAAMVMYNRHDSFCQVGIDPGTTEWSSLMNNLRKVGHKGFAGDYGKFDGIGPAEIYHSIVNVVNEWYDDGEECATVRHALISGIIHRNGLAGEWMFKYSQGMPSGFAMTVIFNSFVNYYFMAMAWMHLVDRSDLGPQASLRDFDTFTKLIVYGDDNVVAVNENFLEVYNLRTVSRYLSEYGVTYTDDAKNPIHLSEPSVAIDTVTFLKREFIRVGRGTTLWKAPLAKVSIEEQCCWVRLSEDPYEALMQNCDNALYEASVHGKEYFEELKDKLERACKRTMITLPNTTYRSCLSRWWMNITGAALDQESVRTLVEKHGNGEISFAEKYKDVSTGTFVSLSKILEDAKFVRLVPLEI</sequence>
<dbReference type="Gene3D" id="1.20.960.20">
    <property type="match status" value="1"/>
</dbReference>
<dbReference type="GO" id="GO:0039694">
    <property type="term" value="P:viral RNA genome replication"/>
    <property type="evidence" value="ECO:0007669"/>
    <property type="project" value="InterPro"/>
</dbReference>
<dbReference type="InterPro" id="IPR000605">
    <property type="entry name" value="Helicase_SF3_ssDNA/RNA_vir"/>
</dbReference>
<dbReference type="GO" id="GO:0004197">
    <property type="term" value="F:cysteine-type endopeptidase activity"/>
    <property type="evidence" value="ECO:0007669"/>
    <property type="project" value="InterPro"/>
</dbReference>
<dbReference type="InterPro" id="IPR044067">
    <property type="entry name" value="PCV_3C_PRO"/>
</dbReference>
<dbReference type="Gene3D" id="2.40.10.10">
    <property type="entry name" value="Trypsin-like serine proteases"/>
    <property type="match status" value="1"/>
</dbReference>
<dbReference type="InterPro" id="IPR029053">
    <property type="entry name" value="Viral_coat"/>
</dbReference>
<dbReference type="CDD" id="cd00205">
    <property type="entry name" value="rhv_like"/>
    <property type="match status" value="2"/>
</dbReference>
<evidence type="ECO:0000256" key="16">
    <source>
        <dbReference type="ARBA" id="ARBA00022989"/>
    </source>
</evidence>
<feature type="domain" description="RdRp catalytic" evidence="17">
    <location>
        <begin position="3159"/>
        <end position="3290"/>
    </location>
</feature>
<keyword evidence="16" id="KW-1133">Transmembrane helix</keyword>
<dbReference type="GO" id="GO:0006508">
    <property type="term" value="P:proteolysis"/>
    <property type="evidence" value="ECO:0007669"/>
    <property type="project" value="UniProtKB-KW"/>
</dbReference>
<dbReference type="InterPro" id="IPR009003">
    <property type="entry name" value="Peptidase_S1_PA"/>
</dbReference>
<evidence type="ECO:0000256" key="7">
    <source>
        <dbReference type="ARBA" id="ARBA00022692"/>
    </source>
</evidence>
<reference evidence="20" key="1">
    <citation type="journal article" date="2023" name="Virology">
        <title>Broadening the host range and genetic diversity of waikaviruses.</title>
        <authorList>
            <person name="Sidharthan V.K."/>
            <person name="Rajeswari V."/>
            <person name="Baranwal V.K."/>
        </authorList>
    </citation>
    <scope>NUCLEOTIDE SEQUENCE</scope>
    <source>
        <strain evidence="20">Ran can</strain>
    </source>
</reference>
<keyword evidence="15" id="KW-0693">Viral RNA replication</keyword>
<dbReference type="Pfam" id="PF12264">
    <property type="entry name" value="Waikav_capsid_1"/>
    <property type="match status" value="1"/>
</dbReference>
<dbReference type="GO" id="GO:0005524">
    <property type="term" value="F:ATP binding"/>
    <property type="evidence" value="ECO:0007669"/>
    <property type="project" value="UniProtKB-KW"/>
</dbReference>
<keyword evidence="8" id="KW-0548">Nucleotidyltransferase</keyword>
<dbReference type="PROSITE" id="PS50507">
    <property type="entry name" value="RDRP_SSRNA_POS"/>
    <property type="match status" value="1"/>
</dbReference>
<keyword evidence="6" id="KW-0808">Transferase</keyword>
<evidence type="ECO:0000313" key="20">
    <source>
        <dbReference type="EMBL" id="DBA13323.1"/>
    </source>
</evidence>
<accession>A0AA48PAW8</accession>
<dbReference type="InterPro" id="IPR001205">
    <property type="entry name" value="RNA-dir_pol_C"/>
</dbReference>
<evidence type="ECO:0000259" key="19">
    <source>
        <dbReference type="PROSITE" id="PS51874"/>
    </source>
</evidence>
<evidence type="ECO:0000256" key="14">
    <source>
        <dbReference type="ARBA" id="ARBA00022844"/>
    </source>
</evidence>
<evidence type="ECO:0000256" key="8">
    <source>
        <dbReference type="ARBA" id="ARBA00022695"/>
    </source>
</evidence>
<evidence type="ECO:0000256" key="11">
    <source>
        <dbReference type="ARBA" id="ARBA00022806"/>
    </source>
</evidence>
<evidence type="ECO:0000256" key="12">
    <source>
        <dbReference type="ARBA" id="ARBA00022807"/>
    </source>
</evidence>
<keyword evidence="13" id="KW-0067">ATP-binding</keyword>
<dbReference type="GO" id="GO:0006351">
    <property type="term" value="P:DNA-templated transcription"/>
    <property type="evidence" value="ECO:0007669"/>
    <property type="project" value="InterPro"/>
</dbReference>
<proteinExistence type="predicted"/>
<dbReference type="SUPFAM" id="SSF88633">
    <property type="entry name" value="Positive stranded ssRNA viruses"/>
    <property type="match status" value="2"/>
</dbReference>
<dbReference type="InterPro" id="IPR001676">
    <property type="entry name" value="Picornavirus_capsid"/>
</dbReference>
<keyword evidence="9" id="KW-0547">Nucleotide-binding</keyword>
<keyword evidence="7" id="KW-0812">Transmembrane</keyword>
<organism evidence="20">
    <name type="scientific">Ranunculus cantoniensis waikavirus</name>
    <dbReference type="NCBI Taxonomy" id="3027350"/>
    <lineage>
        <taxon>Viruses</taxon>
        <taxon>Riboviria</taxon>
        <taxon>Orthornavirae</taxon>
        <taxon>Pisuviricota</taxon>
        <taxon>Pisoniviricetes</taxon>
        <taxon>Picornavirales</taxon>
        <taxon>Secoviridae</taxon>
        <taxon>Waikavirus</taxon>
        <taxon>Ritunrivirus</taxon>
        <taxon>Waikavirus ranunculi</taxon>
    </lineage>
</organism>
<evidence type="ECO:0000256" key="15">
    <source>
        <dbReference type="ARBA" id="ARBA00022953"/>
    </source>
</evidence>
<evidence type="ECO:0000256" key="9">
    <source>
        <dbReference type="ARBA" id="ARBA00022741"/>
    </source>
</evidence>
<dbReference type="InterPro" id="IPR043504">
    <property type="entry name" value="Peptidase_S1_PA_chymotrypsin"/>
</dbReference>
<dbReference type="InterPro" id="IPR043128">
    <property type="entry name" value="Rev_trsase/Diguanyl_cyclase"/>
</dbReference>
<evidence type="ECO:0000256" key="2">
    <source>
        <dbReference type="ARBA" id="ARBA00020107"/>
    </source>
</evidence>
<keyword evidence="16" id="KW-0472">Membrane</keyword>
<keyword evidence="12" id="KW-0788">Thiol protease</keyword>
<dbReference type="InterPro" id="IPR007094">
    <property type="entry name" value="RNA-dir_pol_PSvirus"/>
</dbReference>
<dbReference type="GO" id="GO:0003968">
    <property type="term" value="F:RNA-directed RNA polymerase activity"/>
    <property type="evidence" value="ECO:0007669"/>
    <property type="project" value="UniProtKB-KW"/>
</dbReference>
<dbReference type="InterPro" id="IPR014759">
    <property type="entry name" value="Helicase_SF3_ssRNA_vir"/>
</dbReference>
<evidence type="ECO:0000256" key="13">
    <source>
        <dbReference type="ARBA" id="ARBA00022840"/>
    </source>
</evidence>
<dbReference type="GO" id="GO:0003723">
    <property type="term" value="F:RNA binding"/>
    <property type="evidence" value="ECO:0007669"/>
    <property type="project" value="InterPro"/>
</dbReference>
<dbReference type="CDD" id="cd23169">
    <property type="entry name" value="ps-ssRNAv-Picornavirales"/>
    <property type="match status" value="1"/>
</dbReference>
<keyword evidence="10" id="KW-0378">Hydrolase</keyword>
<feature type="domain" description="SF3 helicase" evidence="18">
    <location>
        <begin position="1772"/>
        <end position="1940"/>
    </location>
</feature>